<name>A0ABV3SYS4_9ACTN</name>
<feature type="DNA-binding region" description="H-T-H motif" evidence="2">
    <location>
        <begin position="27"/>
        <end position="46"/>
    </location>
</feature>
<dbReference type="RefSeq" id="WP_367994065.1">
    <property type="nucleotide sequence ID" value="NZ_JBFPJR010000016.1"/>
</dbReference>
<dbReference type="InterPro" id="IPR050109">
    <property type="entry name" value="HTH-type_TetR-like_transc_reg"/>
</dbReference>
<comment type="caution">
    <text evidence="4">The sequence shown here is derived from an EMBL/GenBank/DDBJ whole genome shotgun (WGS) entry which is preliminary data.</text>
</comment>
<dbReference type="InterPro" id="IPR041490">
    <property type="entry name" value="KstR2_TetR_C"/>
</dbReference>
<organism evidence="4 5">
    <name type="scientific">Nocardioides eburneus</name>
    <dbReference type="NCBI Taxonomy" id="3231482"/>
    <lineage>
        <taxon>Bacteria</taxon>
        <taxon>Bacillati</taxon>
        <taxon>Actinomycetota</taxon>
        <taxon>Actinomycetes</taxon>
        <taxon>Propionibacteriales</taxon>
        <taxon>Nocardioidaceae</taxon>
        <taxon>Nocardioides</taxon>
    </lineage>
</organism>
<reference evidence="4 5" key="1">
    <citation type="submission" date="2024-07" db="EMBL/GenBank/DDBJ databases">
        <authorList>
            <person name="Lee S."/>
            <person name="Kang M."/>
        </authorList>
    </citation>
    <scope>NUCLEOTIDE SEQUENCE [LARGE SCALE GENOMIC DNA]</scope>
    <source>
        <strain evidence="4 5">DS6</strain>
    </source>
</reference>
<keyword evidence="5" id="KW-1185">Reference proteome</keyword>
<proteinExistence type="predicted"/>
<accession>A0ABV3SYS4</accession>
<sequence length="193" mass="21019">MATDSSRSRLREAAVAAFAERGFHGTTTRDIATTAGMSPAALYVHHRSKEELLHELSLQGHEATLRLVRDAIARHDSPTEQLRALVHDFAVHHARGHTHARVVNYELAALSPEHLAEILALRHEIDRLVRGVVEAGAAAGDFDVPCPRMAATALLSLGIDIARWYDDGGRWSPEDVADGYADMALRIVGAAPR</sequence>
<evidence type="ECO:0000313" key="5">
    <source>
        <dbReference type="Proteomes" id="UP001556631"/>
    </source>
</evidence>
<keyword evidence="1 2" id="KW-0238">DNA-binding</keyword>
<evidence type="ECO:0000259" key="3">
    <source>
        <dbReference type="PROSITE" id="PS50977"/>
    </source>
</evidence>
<dbReference type="PROSITE" id="PS50977">
    <property type="entry name" value="HTH_TETR_2"/>
    <property type="match status" value="1"/>
</dbReference>
<dbReference type="Gene3D" id="1.10.357.10">
    <property type="entry name" value="Tetracycline Repressor, domain 2"/>
    <property type="match status" value="1"/>
</dbReference>
<evidence type="ECO:0000256" key="1">
    <source>
        <dbReference type="ARBA" id="ARBA00023125"/>
    </source>
</evidence>
<dbReference type="EMBL" id="JBFPJR010000016">
    <property type="protein sequence ID" value="MEX0428097.1"/>
    <property type="molecule type" value="Genomic_DNA"/>
</dbReference>
<dbReference type="PANTHER" id="PTHR30055:SF200">
    <property type="entry name" value="HTH-TYPE TRANSCRIPTIONAL REPRESSOR BDCR"/>
    <property type="match status" value="1"/>
</dbReference>
<dbReference type="PRINTS" id="PR00455">
    <property type="entry name" value="HTHTETR"/>
</dbReference>
<evidence type="ECO:0000256" key="2">
    <source>
        <dbReference type="PROSITE-ProRule" id="PRU00335"/>
    </source>
</evidence>
<dbReference type="InterPro" id="IPR001647">
    <property type="entry name" value="HTH_TetR"/>
</dbReference>
<dbReference type="InterPro" id="IPR009057">
    <property type="entry name" value="Homeodomain-like_sf"/>
</dbReference>
<protein>
    <submittedName>
        <fullName evidence="4">TetR/AcrR family transcriptional regulator</fullName>
    </submittedName>
</protein>
<dbReference type="PANTHER" id="PTHR30055">
    <property type="entry name" value="HTH-TYPE TRANSCRIPTIONAL REGULATOR RUTR"/>
    <property type="match status" value="1"/>
</dbReference>
<dbReference type="Pfam" id="PF00440">
    <property type="entry name" value="TetR_N"/>
    <property type="match status" value="1"/>
</dbReference>
<dbReference type="SUPFAM" id="SSF48498">
    <property type="entry name" value="Tetracyclin repressor-like, C-terminal domain"/>
    <property type="match status" value="1"/>
</dbReference>
<dbReference type="InterPro" id="IPR036271">
    <property type="entry name" value="Tet_transcr_reg_TetR-rel_C_sf"/>
</dbReference>
<feature type="domain" description="HTH tetR-type" evidence="3">
    <location>
        <begin position="4"/>
        <end position="64"/>
    </location>
</feature>
<dbReference type="SUPFAM" id="SSF46689">
    <property type="entry name" value="Homeodomain-like"/>
    <property type="match status" value="1"/>
</dbReference>
<gene>
    <name evidence="4" type="ORF">AB3X52_10750</name>
</gene>
<dbReference type="Pfam" id="PF17932">
    <property type="entry name" value="TetR_C_24"/>
    <property type="match status" value="1"/>
</dbReference>
<dbReference type="Proteomes" id="UP001556631">
    <property type="component" value="Unassembled WGS sequence"/>
</dbReference>
<evidence type="ECO:0000313" key="4">
    <source>
        <dbReference type="EMBL" id="MEX0428097.1"/>
    </source>
</evidence>